<organism evidence="2">
    <name type="scientific">marine metagenome</name>
    <dbReference type="NCBI Taxonomy" id="408172"/>
    <lineage>
        <taxon>unclassified sequences</taxon>
        <taxon>metagenomes</taxon>
        <taxon>ecological metagenomes</taxon>
    </lineage>
</organism>
<feature type="transmembrane region" description="Helical" evidence="1">
    <location>
        <begin position="114"/>
        <end position="130"/>
    </location>
</feature>
<proteinExistence type="predicted"/>
<dbReference type="AlphaFoldDB" id="A0A382CSP5"/>
<evidence type="ECO:0000256" key="1">
    <source>
        <dbReference type="SAM" id="Phobius"/>
    </source>
</evidence>
<feature type="transmembrane region" description="Helical" evidence="1">
    <location>
        <begin position="44"/>
        <end position="65"/>
    </location>
</feature>
<gene>
    <name evidence="2" type="ORF">METZ01_LOCUS181187</name>
</gene>
<keyword evidence="1" id="KW-1133">Transmembrane helix</keyword>
<feature type="transmembrane region" description="Helical" evidence="1">
    <location>
        <begin position="77"/>
        <end position="94"/>
    </location>
</feature>
<reference evidence="2" key="1">
    <citation type="submission" date="2018-05" db="EMBL/GenBank/DDBJ databases">
        <authorList>
            <person name="Lanie J.A."/>
            <person name="Ng W.-L."/>
            <person name="Kazmierczak K.M."/>
            <person name="Andrzejewski T.M."/>
            <person name="Davidsen T.M."/>
            <person name="Wayne K.J."/>
            <person name="Tettelin H."/>
            <person name="Glass J.I."/>
            <person name="Rusch D."/>
            <person name="Podicherti R."/>
            <person name="Tsui H.-C.T."/>
            <person name="Winkler M.E."/>
        </authorList>
    </citation>
    <scope>NUCLEOTIDE SEQUENCE</scope>
</reference>
<dbReference type="EMBL" id="UINC01035628">
    <property type="protein sequence ID" value="SVB28333.1"/>
    <property type="molecule type" value="Genomic_DNA"/>
</dbReference>
<keyword evidence="1" id="KW-0812">Transmembrane</keyword>
<accession>A0A382CSP5</accession>
<name>A0A382CSP5_9ZZZZ</name>
<evidence type="ECO:0000313" key="2">
    <source>
        <dbReference type="EMBL" id="SVB28333.1"/>
    </source>
</evidence>
<feature type="transmembrane region" description="Helical" evidence="1">
    <location>
        <begin position="7"/>
        <end position="24"/>
    </location>
</feature>
<protein>
    <submittedName>
        <fullName evidence="2">Uncharacterized protein</fullName>
    </submittedName>
</protein>
<sequence length="136" mass="15092">MNTQKNLMMLTIVISAIYGVWAIFAPGSIMSTYGTPEEFVNPVTLNIVMLFGVAAWVVAILGWHIRSTVTEENVEKAMSYFAIAWLLYGLHGVLSEKVLTWPEGLEPPTFSESTIGGIVFLVLSVVYYMLRKPKSS</sequence>
<keyword evidence="1" id="KW-0472">Membrane</keyword>